<dbReference type="PANTHER" id="PTHR30005">
    <property type="entry name" value="EXOPOLYPHOSPHATASE"/>
    <property type="match status" value="1"/>
</dbReference>
<dbReference type="Proteomes" id="UP000006443">
    <property type="component" value="Unassembled WGS sequence"/>
</dbReference>
<dbReference type="InterPro" id="IPR050273">
    <property type="entry name" value="GppA/Ppx_hydrolase"/>
</dbReference>
<comment type="caution">
    <text evidence="3">The sequence shown here is derived from an EMBL/GenBank/DDBJ whole genome shotgun (WGS) entry which is preliminary data.</text>
</comment>
<dbReference type="RefSeq" id="WP_008517871.1">
    <property type="nucleotide sequence ID" value="NZ_ACJM01000014.1"/>
</dbReference>
<dbReference type="GO" id="GO:0016462">
    <property type="term" value="F:pyrophosphatase activity"/>
    <property type="evidence" value="ECO:0007669"/>
    <property type="project" value="TreeGrafter"/>
</dbReference>
<dbReference type="AlphaFoldDB" id="C0GJ01"/>
<comment type="similarity">
    <text evidence="1">Belongs to the GppA/Ppx family.</text>
</comment>
<dbReference type="SUPFAM" id="SSF53067">
    <property type="entry name" value="Actin-like ATPase domain"/>
    <property type="match status" value="2"/>
</dbReference>
<dbReference type="eggNOG" id="COG0248">
    <property type="taxonomic scope" value="Bacteria"/>
</dbReference>
<evidence type="ECO:0000313" key="3">
    <source>
        <dbReference type="EMBL" id="EEG76634.1"/>
    </source>
</evidence>
<dbReference type="Gene3D" id="3.30.420.150">
    <property type="entry name" value="Exopolyphosphatase. Domain 2"/>
    <property type="match status" value="1"/>
</dbReference>
<dbReference type="CDD" id="cd24054">
    <property type="entry name" value="ASKHA_NBD_AaPPX-GppA_MtPPX2-like"/>
    <property type="match status" value="1"/>
</dbReference>
<proteinExistence type="inferred from homology"/>
<dbReference type="InterPro" id="IPR043129">
    <property type="entry name" value="ATPase_NBD"/>
</dbReference>
<name>C0GJ01_DETAL</name>
<accession>C0GJ01</accession>
<dbReference type="Pfam" id="PF02541">
    <property type="entry name" value="Ppx-GppA"/>
    <property type="match status" value="1"/>
</dbReference>
<reference evidence="3 4" key="1">
    <citation type="submission" date="2009-02" db="EMBL/GenBank/DDBJ databases">
        <title>Sequencing of the draft genome and assembly of Dethiobacter alkaliphilus AHT 1.</title>
        <authorList>
            <consortium name="US DOE Joint Genome Institute (JGI-PGF)"/>
            <person name="Lucas S."/>
            <person name="Copeland A."/>
            <person name="Lapidus A."/>
            <person name="Glavina del Rio T."/>
            <person name="Dalin E."/>
            <person name="Tice H."/>
            <person name="Bruce D."/>
            <person name="Goodwin L."/>
            <person name="Pitluck S."/>
            <person name="Larimer F."/>
            <person name="Land M.L."/>
            <person name="Hauser L."/>
            <person name="Muyzer G."/>
        </authorList>
    </citation>
    <scope>NUCLEOTIDE SEQUENCE [LARGE SCALE GENOMIC DNA]</scope>
    <source>
        <strain evidence="3 4">AHT 1</strain>
    </source>
</reference>
<dbReference type="InterPro" id="IPR003695">
    <property type="entry name" value="Ppx_GppA_N"/>
</dbReference>
<protein>
    <submittedName>
        <fullName evidence="3">Ppx/GppA phosphatase</fullName>
    </submittedName>
</protein>
<dbReference type="STRING" id="555088.DealDRAFT_2460"/>
<gene>
    <name evidence="3" type="ORF">DealDRAFT_2460</name>
</gene>
<evidence type="ECO:0000259" key="2">
    <source>
        <dbReference type="Pfam" id="PF02541"/>
    </source>
</evidence>
<feature type="domain" description="Ppx/GppA phosphatase N-terminal" evidence="2">
    <location>
        <begin position="16"/>
        <end position="287"/>
    </location>
</feature>
<evidence type="ECO:0000313" key="4">
    <source>
        <dbReference type="Proteomes" id="UP000006443"/>
    </source>
</evidence>
<evidence type="ECO:0000256" key="1">
    <source>
        <dbReference type="ARBA" id="ARBA00007125"/>
    </source>
</evidence>
<dbReference type="EMBL" id="ACJM01000014">
    <property type="protein sequence ID" value="EEG76634.1"/>
    <property type="molecule type" value="Genomic_DNA"/>
</dbReference>
<dbReference type="PANTHER" id="PTHR30005:SF0">
    <property type="entry name" value="RETROGRADE REGULATION PROTEIN 2"/>
    <property type="match status" value="1"/>
</dbReference>
<sequence>MRHAAIDIGTNSVRLLVAEENGGAMQALDRQLQTTRLGSGLMSCGVLPVQGKERTQEAVAAFVLRAKELKAEKISIFATSALREAEDGAAFAVQLEEAINNSVEIISAQTEARYSYLGVIKSLGEQDRLVFDLGGGSCELIWPDGDSLAYLSLKIGAVYLTDVFFQQDPPDAGEVDKARRYITECLQKNSFDLKPLAGVGGTVTSLAAMAQKLAVYDPAKVHGYALTRAEIKSQLKKMLALPVAERGMLPGIRKDRAPILPAGTLVIDVLLDICQAESLTVSEGDILLGALYANASA</sequence>
<keyword evidence="4" id="KW-1185">Reference proteome</keyword>
<organism evidence="3 4">
    <name type="scientific">Dethiobacter alkaliphilus AHT 1</name>
    <dbReference type="NCBI Taxonomy" id="555088"/>
    <lineage>
        <taxon>Bacteria</taxon>
        <taxon>Bacillati</taxon>
        <taxon>Bacillota</taxon>
        <taxon>Dethiobacteria</taxon>
        <taxon>Dethiobacterales</taxon>
        <taxon>Dethiobacteraceae</taxon>
        <taxon>Dethiobacter</taxon>
    </lineage>
</organism>
<dbReference type="Gene3D" id="3.30.420.40">
    <property type="match status" value="1"/>
</dbReference>